<evidence type="ECO:0000256" key="1">
    <source>
        <dbReference type="SAM" id="MobiDB-lite"/>
    </source>
</evidence>
<evidence type="ECO:0000313" key="2">
    <source>
        <dbReference type="EMBL" id="VYT96786.1"/>
    </source>
</evidence>
<dbReference type="EMBL" id="CACRUO010000027">
    <property type="protein sequence ID" value="VYT96786.1"/>
    <property type="molecule type" value="Genomic_DNA"/>
</dbReference>
<name>A0A6N3B4T7_STASI</name>
<organism evidence="2">
    <name type="scientific">Staphylococcus simulans</name>
    <dbReference type="NCBI Taxonomy" id="1286"/>
    <lineage>
        <taxon>Bacteria</taxon>
        <taxon>Bacillati</taxon>
        <taxon>Bacillota</taxon>
        <taxon>Bacilli</taxon>
        <taxon>Bacillales</taxon>
        <taxon>Staphylococcaceae</taxon>
        <taxon>Staphylococcus</taxon>
    </lineage>
</organism>
<protein>
    <submittedName>
        <fullName evidence="2">Phage portal protein</fullName>
    </submittedName>
</protein>
<gene>
    <name evidence="2" type="ORF">SSLFYP27_01085</name>
</gene>
<dbReference type="RefSeq" id="WP_156666645.1">
    <property type="nucleotide sequence ID" value="NZ_CACRUO010000027.1"/>
</dbReference>
<feature type="region of interest" description="Disordered" evidence="1">
    <location>
        <begin position="374"/>
        <end position="397"/>
    </location>
</feature>
<dbReference type="InterPro" id="IPR006944">
    <property type="entry name" value="Phage/GTA_portal"/>
</dbReference>
<sequence>MSWLTRMLGKSKESSWMYDLELFQDTSEKAYMKRLALQTCVEFLARTISQSEFRITDKNGKSIKDTTYYKLNVRPNTDLSSTDFWQKVIYKLVYDNEVLIVVTDTKDLVVADDYYRKEFALYPDIFEDVSVKDYKFERSFRMDEVLYLSYNNEKLNTFTEGLFQDYGEIFGRMIAAQMRNYQIRGIVNVDASLIKKENNSENKKGENTSKMQKYVNNIMKSFEKNAVAITPLTKAFEFQDVSSASKSNNAPFDDLNKLQKTLIDTVAKAIGIPPSLIHGDLADLNNALDSYYKFCLKPLIKKIEDELNAKLFKESEVLKGKSIKVVGINKKDPLELADAVDKLVSSSTFTPNQVLIMLGEEPSDDPKMDQYFVTKNYTTTREESDKETPKGGETDEN</sequence>
<dbReference type="NCBIfam" id="TIGR01537">
    <property type="entry name" value="portal_HK97"/>
    <property type="match status" value="1"/>
</dbReference>
<accession>A0A6N3B4T7</accession>
<feature type="compositionally biased region" description="Basic and acidic residues" evidence="1">
    <location>
        <begin position="380"/>
        <end position="397"/>
    </location>
</feature>
<dbReference type="InterPro" id="IPR006427">
    <property type="entry name" value="Portal_HK97"/>
</dbReference>
<proteinExistence type="predicted"/>
<dbReference type="Pfam" id="PF04860">
    <property type="entry name" value="Phage_portal"/>
    <property type="match status" value="1"/>
</dbReference>
<reference evidence="2" key="1">
    <citation type="submission" date="2019-11" db="EMBL/GenBank/DDBJ databases">
        <authorList>
            <person name="Feng L."/>
        </authorList>
    </citation>
    <scope>NUCLEOTIDE SEQUENCE</scope>
    <source>
        <strain evidence="2">SsimulansLFYP27</strain>
    </source>
</reference>
<dbReference type="AlphaFoldDB" id="A0A6N3B4T7"/>